<dbReference type="Proteomes" id="UP000186309">
    <property type="component" value="Chromosome"/>
</dbReference>
<evidence type="ECO:0000313" key="4">
    <source>
        <dbReference type="EMBL" id="APW64201.1"/>
    </source>
</evidence>
<feature type="domain" description="Carrier" evidence="3">
    <location>
        <begin position="2"/>
        <end position="80"/>
    </location>
</feature>
<proteinExistence type="predicted"/>
<evidence type="ECO:0000313" key="5">
    <source>
        <dbReference type="Proteomes" id="UP000186309"/>
    </source>
</evidence>
<keyword evidence="2" id="KW-0597">Phosphoprotein</keyword>
<dbReference type="InterPro" id="IPR036736">
    <property type="entry name" value="ACP-like_sf"/>
</dbReference>
<evidence type="ECO:0000256" key="2">
    <source>
        <dbReference type="ARBA" id="ARBA00022553"/>
    </source>
</evidence>
<dbReference type="RefSeq" id="WP_076350469.1">
    <property type="nucleotide sequence ID" value="NZ_CP019082.1"/>
</dbReference>
<organism evidence="4 5">
    <name type="scientific">Paludisphaera borealis</name>
    <dbReference type="NCBI Taxonomy" id="1387353"/>
    <lineage>
        <taxon>Bacteria</taxon>
        <taxon>Pseudomonadati</taxon>
        <taxon>Planctomycetota</taxon>
        <taxon>Planctomycetia</taxon>
        <taxon>Isosphaerales</taxon>
        <taxon>Isosphaeraceae</taxon>
        <taxon>Paludisphaera</taxon>
    </lineage>
</organism>
<dbReference type="KEGG" id="pbor:BSF38_05793"/>
<reference evidence="5" key="1">
    <citation type="submission" date="2016-12" db="EMBL/GenBank/DDBJ databases">
        <title>Comparative genomics of four Isosphaeraceae planctomycetes: a common pool of plasmids and glycoside hydrolase genes.</title>
        <authorList>
            <person name="Ivanova A."/>
        </authorList>
    </citation>
    <scope>NUCLEOTIDE SEQUENCE [LARGE SCALE GENOMIC DNA]</scope>
    <source>
        <strain evidence="5">PX4</strain>
    </source>
</reference>
<dbReference type="InterPro" id="IPR009081">
    <property type="entry name" value="PP-bd_ACP"/>
</dbReference>
<name>A0A1U7CZ60_9BACT</name>
<gene>
    <name evidence="4" type="primary">acpP_5</name>
    <name evidence="4" type="ORF">BSF38_05793</name>
</gene>
<dbReference type="PROSITE" id="PS00012">
    <property type="entry name" value="PHOSPHOPANTETHEINE"/>
    <property type="match status" value="1"/>
</dbReference>
<dbReference type="OrthoDB" id="291628at2"/>
<keyword evidence="1" id="KW-0596">Phosphopantetheine</keyword>
<dbReference type="PROSITE" id="PS50075">
    <property type="entry name" value="CARRIER"/>
    <property type="match status" value="1"/>
</dbReference>
<sequence length="93" mass="10330">MTDRESLRTTLVGLLEDEMGQPYDLDDDAVDLRTGLGLDSVDVVGLVMRVERQFRIRLAMEELLEVKTVGDLLELVFAKKTVGRSLEMGSTSA</sequence>
<dbReference type="STRING" id="1387353.BSF38_05793"/>
<dbReference type="SUPFAM" id="SSF47336">
    <property type="entry name" value="ACP-like"/>
    <property type="match status" value="1"/>
</dbReference>
<dbReference type="Pfam" id="PF00550">
    <property type="entry name" value="PP-binding"/>
    <property type="match status" value="1"/>
</dbReference>
<keyword evidence="5" id="KW-1185">Reference proteome</keyword>
<dbReference type="Gene3D" id="1.10.1200.10">
    <property type="entry name" value="ACP-like"/>
    <property type="match status" value="1"/>
</dbReference>
<dbReference type="AlphaFoldDB" id="A0A1U7CZ60"/>
<dbReference type="EMBL" id="CP019082">
    <property type="protein sequence ID" value="APW64201.1"/>
    <property type="molecule type" value="Genomic_DNA"/>
</dbReference>
<evidence type="ECO:0000256" key="1">
    <source>
        <dbReference type="ARBA" id="ARBA00022450"/>
    </source>
</evidence>
<protein>
    <submittedName>
        <fullName evidence="4">Acyl carrier protein</fullName>
    </submittedName>
</protein>
<evidence type="ECO:0000259" key="3">
    <source>
        <dbReference type="PROSITE" id="PS50075"/>
    </source>
</evidence>
<dbReference type="InterPro" id="IPR006162">
    <property type="entry name" value="Ppantetheine_attach_site"/>
</dbReference>
<accession>A0A1U7CZ60</accession>